<comment type="caution">
    <text evidence="5">The sequence shown here is derived from an EMBL/GenBank/DDBJ whole genome shotgun (WGS) entry which is preliminary data.</text>
</comment>
<dbReference type="EMBL" id="PIQC01000005">
    <property type="protein sequence ID" value="RUO68719.1"/>
    <property type="molecule type" value="Genomic_DNA"/>
</dbReference>
<dbReference type="InterPro" id="IPR036779">
    <property type="entry name" value="LysM_dom_sf"/>
</dbReference>
<feature type="compositionally biased region" description="Basic and acidic residues" evidence="2">
    <location>
        <begin position="140"/>
        <end position="162"/>
    </location>
</feature>
<dbReference type="AlphaFoldDB" id="A0A432YYN0"/>
<dbReference type="Pfam" id="PF01476">
    <property type="entry name" value="LysM"/>
    <property type="match status" value="1"/>
</dbReference>
<gene>
    <name evidence="5" type="ORF">CWI78_07315</name>
</gene>
<evidence type="ECO:0000256" key="3">
    <source>
        <dbReference type="SAM" id="SignalP"/>
    </source>
</evidence>
<sequence length="305" mass="33869">MMFLSSGAIKQSILLIFAITLLQACSGRSAPAPVDELYTGKTYRDFEPNSLNDKEYEVQTGETLYSIAFRANLDVQDIAQINNLQKPYTIYPGQKLSLVSKPQRGATSARKAQRTTSAKQNNKTSDNAQNNIKTPVANTEQKEYGQKTNTEKTVAKQTDKSRSSQSAQRIERPEVAQPGNDKIVWKWPSTGQILADFSLREQGNKGIDFAGERGDSVNAAAAGKVVYVGNALRGFGNLIILKHNDDFITAYAHNEDILVEEQDWVDVGETIARMGDSGSPRVKLHFEVRFRGKSVNPRHYLPKSR</sequence>
<keyword evidence="6" id="KW-1185">Reference proteome</keyword>
<evidence type="ECO:0000313" key="5">
    <source>
        <dbReference type="EMBL" id="RUO68719.1"/>
    </source>
</evidence>
<accession>A0A432YYN0</accession>
<evidence type="ECO:0000256" key="2">
    <source>
        <dbReference type="SAM" id="MobiDB-lite"/>
    </source>
</evidence>
<dbReference type="Proteomes" id="UP000288058">
    <property type="component" value="Unassembled WGS sequence"/>
</dbReference>
<reference evidence="6" key="1">
    <citation type="journal article" date="2018" name="Front. Microbiol.">
        <title>Genome-Based Analysis Reveals the Taxonomy and Diversity of the Family Idiomarinaceae.</title>
        <authorList>
            <person name="Liu Y."/>
            <person name="Lai Q."/>
            <person name="Shao Z."/>
        </authorList>
    </citation>
    <scope>NUCLEOTIDE SEQUENCE [LARGE SCALE GENOMIC DNA]</scope>
    <source>
        <strain evidence="6">R22</strain>
    </source>
</reference>
<keyword evidence="3" id="KW-0732">Signal</keyword>
<dbReference type="PROSITE" id="PS51782">
    <property type="entry name" value="LYSM"/>
    <property type="match status" value="1"/>
</dbReference>
<dbReference type="InterPro" id="IPR018392">
    <property type="entry name" value="LysM"/>
</dbReference>
<dbReference type="InterPro" id="IPR016047">
    <property type="entry name" value="M23ase_b-sheet_dom"/>
</dbReference>
<dbReference type="GO" id="GO:0009279">
    <property type="term" value="C:cell outer membrane"/>
    <property type="evidence" value="ECO:0007669"/>
    <property type="project" value="TreeGrafter"/>
</dbReference>
<feature type="compositionally biased region" description="Polar residues" evidence="2">
    <location>
        <begin position="114"/>
        <end position="139"/>
    </location>
</feature>
<dbReference type="InterPro" id="IPR011055">
    <property type="entry name" value="Dup_hybrid_motif"/>
</dbReference>
<protein>
    <submittedName>
        <fullName evidence="5">Peptidase M23</fullName>
    </submittedName>
</protein>
<dbReference type="CDD" id="cd12797">
    <property type="entry name" value="M23_peptidase"/>
    <property type="match status" value="1"/>
</dbReference>
<evidence type="ECO:0000259" key="4">
    <source>
        <dbReference type="PROSITE" id="PS51782"/>
    </source>
</evidence>
<evidence type="ECO:0000313" key="6">
    <source>
        <dbReference type="Proteomes" id="UP000288058"/>
    </source>
</evidence>
<feature type="chain" id="PRO_5019382021" evidence="3">
    <location>
        <begin position="25"/>
        <end position="305"/>
    </location>
</feature>
<dbReference type="Pfam" id="PF01551">
    <property type="entry name" value="Peptidase_M23"/>
    <property type="match status" value="1"/>
</dbReference>
<dbReference type="CDD" id="cd00118">
    <property type="entry name" value="LysM"/>
    <property type="match status" value="1"/>
</dbReference>
<dbReference type="SUPFAM" id="SSF51261">
    <property type="entry name" value="Duplicated hybrid motif"/>
    <property type="match status" value="1"/>
</dbReference>
<dbReference type="InterPro" id="IPR050570">
    <property type="entry name" value="Cell_wall_metabolism_enzyme"/>
</dbReference>
<feature type="region of interest" description="Disordered" evidence="2">
    <location>
        <begin position="100"/>
        <end position="179"/>
    </location>
</feature>
<dbReference type="PANTHER" id="PTHR21666:SF263">
    <property type="entry name" value="MUREIN HYDROLASE ACTIVATOR NLPD"/>
    <property type="match status" value="1"/>
</dbReference>
<organism evidence="5 6">
    <name type="scientific">Idiomarina ramblicola</name>
    <dbReference type="NCBI Taxonomy" id="263724"/>
    <lineage>
        <taxon>Bacteria</taxon>
        <taxon>Pseudomonadati</taxon>
        <taxon>Pseudomonadota</taxon>
        <taxon>Gammaproteobacteria</taxon>
        <taxon>Alteromonadales</taxon>
        <taxon>Idiomarinaceae</taxon>
        <taxon>Idiomarina</taxon>
    </lineage>
</organism>
<evidence type="ECO:0000256" key="1">
    <source>
        <dbReference type="ARBA" id="ARBA00038420"/>
    </source>
</evidence>
<dbReference type="Gene3D" id="3.10.350.10">
    <property type="entry name" value="LysM domain"/>
    <property type="match status" value="1"/>
</dbReference>
<dbReference type="SMART" id="SM00257">
    <property type="entry name" value="LysM"/>
    <property type="match status" value="1"/>
</dbReference>
<name>A0A432YYN0_9GAMM</name>
<dbReference type="Gene3D" id="2.70.70.10">
    <property type="entry name" value="Glucose Permease (Domain IIA)"/>
    <property type="match status" value="1"/>
</dbReference>
<dbReference type="GO" id="GO:0004222">
    <property type="term" value="F:metalloendopeptidase activity"/>
    <property type="evidence" value="ECO:0007669"/>
    <property type="project" value="TreeGrafter"/>
</dbReference>
<dbReference type="RefSeq" id="WP_126781722.1">
    <property type="nucleotide sequence ID" value="NZ_PIQC01000005.1"/>
</dbReference>
<dbReference type="GO" id="GO:0032153">
    <property type="term" value="C:cell division site"/>
    <property type="evidence" value="ECO:0007669"/>
    <property type="project" value="TreeGrafter"/>
</dbReference>
<proteinExistence type="inferred from homology"/>
<dbReference type="PANTHER" id="PTHR21666">
    <property type="entry name" value="PEPTIDASE-RELATED"/>
    <property type="match status" value="1"/>
</dbReference>
<feature type="domain" description="LysM" evidence="4">
    <location>
        <begin position="54"/>
        <end position="98"/>
    </location>
</feature>
<feature type="signal peptide" evidence="3">
    <location>
        <begin position="1"/>
        <end position="24"/>
    </location>
</feature>
<comment type="similarity">
    <text evidence="1">Belongs to the E.coli NlpD/Haemophilus LppB family.</text>
</comment>
<dbReference type="OrthoDB" id="9795421at2"/>